<comment type="cofactor">
    <cofactor evidence="1">
        <name>Mn(2+)</name>
        <dbReference type="ChEBI" id="CHEBI:29035"/>
    </cofactor>
</comment>
<reference evidence="7 8" key="1">
    <citation type="journal article" date="2016" name="Sci. Rep.">
        <title>Metabolic traits of an uncultured archaeal lineage -MSBL1- from brine pools of the Red Sea.</title>
        <authorList>
            <person name="Mwirichia R."/>
            <person name="Alam I."/>
            <person name="Rashid M."/>
            <person name="Vinu M."/>
            <person name="Ba-Alawi W."/>
            <person name="Anthony Kamau A."/>
            <person name="Kamanda Ngugi D."/>
            <person name="Goker M."/>
            <person name="Klenk H.P."/>
            <person name="Bajic V."/>
            <person name="Stingl U."/>
        </authorList>
    </citation>
    <scope>NUCLEOTIDE SEQUENCE [LARGE SCALE GENOMIC DNA]</scope>
    <source>
        <strain evidence="7">SCGC-AAA261D19</strain>
    </source>
</reference>
<comment type="caution">
    <text evidence="7">The sequence shown here is derived from an EMBL/GenBank/DDBJ whole genome shotgun (WGS) entry which is preliminary data.</text>
</comment>
<evidence type="ECO:0000256" key="2">
    <source>
        <dbReference type="ARBA" id="ARBA00022598"/>
    </source>
</evidence>
<dbReference type="PROSITE" id="PS00866">
    <property type="entry name" value="CPSASE_1"/>
    <property type="match status" value="1"/>
</dbReference>
<dbReference type="GO" id="GO:0005829">
    <property type="term" value="C:cytosol"/>
    <property type="evidence" value="ECO:0007669"/>
    <property type="project" value="TreeGrafter"/>
</dbReference>
<dbReference type="Gene3D" id="3.30.1490.20">
    <property type="entry name" value="ATP-grasp fold, A domain"/>
    <property type="match status" value="1"/>
</dbReference>
<evidence type="ECO:0000313" key="8">
    <source>
        <dbReference type="Proteomes" id="UP000070400"/>
    </source>
</evidence>
<dbReference type="GO" id="GO:0016874">
    <property type="term" value="F:ligase activity"/>
    <property type="evidence" value="ECO:0007669"/>
    <property type="project" value="UniProtKB-KW"/>
</dbReference>
<dbReference type="Pfam" id="PF02655">
    <property type="entry name" value="ATP-grasp_3"/>
    <property type="match status" value="1"/>
</dbReference>
<dbReference type="PANTHER" id="PTHR43055:SF1">
    <property type="entry name" value="FORMATE-DEPENDENT PHOSPHORIBOSYLGLYCINAMIDE FORMYLTRANSFERASE"/>
    <property type="match status" value="1"/>
</dbReference>
<dbReference type="EMBL" id="LHXX01000027">
    <property type="protein sequence ID" value="KXB02057.1"/>
    <property type="molecule type" value="Genomic_DNA"/>
</dbReference>
<dbReference type="InterPro" id="IPR005479">
    <property type="entry name" value="CPAse_ATP-bd"/>
</dbReference>
<evidence type="ECO:0000259" key="6">
    <source>
        <dbReference type="PROSITE" id="PS50975"/>
    </source>
</evidence>
<gene>
    <name evidence="7" type="ORF">AKJ43_02550</name>
</gene>
<dbReference type="InterPro" id="IPR003806">
    <property type="entry name" value="ATP-grasp_PylC-type"/>
</dbReference>
<protein>
    <recommendedName>
        <fullName evidence="6">ATP-grasp domain-containing protein</fullName>
    </recommendedName>
</protein>
<evidence type="ECO:0000256" key="4">
    <source>
        <dbReference type="ARBA" id="ARBA00022840"/>
    </source>
</evidence>
<dbReference type="PROSITE" id="PS50975">
    <property type="entry name" value="ATP_GRASP"/>
    <property type="match status" value="1"/>
</dbReference>
<name>A0A133V6K2_9EURY</name>
<evidence type="ECO:0000256" key="5">
    <source>
        <dbReference type="PROSITE-ProRule" id="PRU00409"/>
    </source>
</evidence>
<organism evidence="7 8">
    <name type="scientific">candidate division MSBL1 archaeon SCGC-AAA261D19</name>
    <dbReference type="NCBI Taxonomy" id="1698273"/>
    <lineage>
        <taxon>Archaea</taxon>
        <taxon>Methanobacteriati</taxon>
        <taxon>Methanobacteriota</taxon>
        <taxon>candidate division MSBL1</taxon>
    </lineage>
</organism>
<keyword evidence="2" id="KW-0436">Ligase</keyword>
<evidence type="ECO:0000256" key="1">
    <source>
        <dbReference type="ARBA" id="ARBA00001936"/>
    </source>
</evidence>
<dbReference type="InterPro" id="IPR011761">
    <property type="entry name" value="ATP-grasp"/>
</dbReference>
<keyword evidence="3 5" id="KW-0547">Nucleotide-binding</keyword>
<dbReference type="GO" id="GO:0005524">
    <property type="term" value="F:ATP binding"/>
    <property type="evidence" value="ECO:0007669"/>
    <property type="project" value="UniProtKB-UniRule"/>
</dbReference>
<dbReference type="InterPro" id="IPR013815">
    <property type="entry name" value="ATP_grasp_subdomain_1"/>
</dbReference>
<dbReference type="Proteomes" id="UP000070400">
    <property type="component" value="Unassembled WGS sequence"/>
</dbReference>
<evidence type="ECO:0000313" key="7">
    <source>
        <dbReference type="EMBL" id="KXB02057.1"/>
    </source>
</evidence>
<proteinExistence type="predicted"/>
<dbReference type="Gene3D" id="3.30.470.20">
    <property type="entry name" value="ATP-grasp fold, B domain"/>
    <property type="match status" value="1"/>
</dbReference>
<sequence>MSKGKGGPLNYNLPNSIMVVGTNTRPIVKSAKSIGMRTIAVDGFGDLDLRRYADTVYSPKTPKPEGPGRGRDLLIKSLSILEKHEVDAVLLSSGTEHWPGLIKRIKEKIDVIGNKETQIGTCTAKKRLFTAANKIGIPTPSTRRVSEVEDALEFADEAGYPVLLKPSFGGGGIGIRIASSPDRVLANFSEVLSSGNGRSAYVQKYIKGIDASTSVLSNGERAQCLTVNEQIVGDARLGVPRPLGYCGNVLPLEKNGELSSKLAEFSEALCEELGLVGSNGVDFVVSDRPYLVEVNPRFQGTIDCVEGVLGINLVEKHIEACRGELGDYKKPEGYSIKLILYAKEDMVAPDLDDLPVVDVPMPGSSVKKGSPLCSILKFGNSRKKLVQEAYRTAEKIYRFVQTT</sequence>
<dbReference type="SUPFAM" id="SSF56059">
    <property type="entry name" value="Glutathione synthetase ATP-binding domain-like"/>
    <property type="match status" value="1"/>
</dbReference>
<accession>A0A133V6K2</accession>
<evidence type="ECO:0000256" key="3">
    <source>
        <dbReference type="ARBA" id="ARBA00022741"/>
    </source>
</evidence>
<dbReference type="InterPro" id="IPR016677">
    <property type="entry name" value="UCP016817_carboligase"/>
</dbReference>
<keyword evidence="4 5" id="KW-0067">ATP-binding</keyword>
<dbReference type="PANTHER" id="PTHR43055">
    <property type="entry name" value="FORMATE-DEPENDENT PHOSPHORIBOSYLGLYCINAMIDE FORMYLTRANSFERASE"/>
    <property type="match status" value="1"/>
</dbReference>
<dbReference type="PIRSF" id="PIRSF016817">
    <property type="entry name" value="UCP016817_carboligase"/>
    <property type="match status" value="1"/>
</dbReference>
<dbReference type="GO" id="GO:0046872">
    <property type="term" value="F:metal ion binding"/>
    <property type="evidence" value="ECO:0007669"/>
    <property type="project" value="InterPro"/>
</dbReference>
<feature type="domain" description="ATP-grasp" evidence="6">
    <location>
        <begin position="129"/>
        <end position="322"/>
    </location>
</feature>
<keyword evidence="8" id="KW-1185">Reference proteome</keyword>
<dbReference type="AlphaFoldDB" id="A0A133V6K2"/>